<reference evidence="2 3" key="1">
    <citation type="journal article" date="2019" name="Nat. Ecol. Evol.">
        <title>Megaphylogeny resolves global patterns of mushroom evolution.</title>
        <authorList>
            <person name="Varga T."/>
            <person name="Krizsan K."/>
            <person name="Foldi C."/>
            <person name="Dima B."/>
            <person name="Sanchez-Garcia M."/>
            <person name="Sanchez-Ramirez S."/>
            <person name="Szollosi G.J."/>
            <person name="Szarkandi J.G."/>
            <person name="Papp V."/>
            <person name="Albert L."/>
            <person name="Andreopoulos W."/>
            <person name="Angelini C."/>
            <person name="Antonin V."/>
            <person name="Barry K.W."/>
            <person name="Bougher N.L."/>
            <person name="Buchanan P."/>
            <person name="Buyck B."/>
            <person name="Bense V."/>
            <person name="Catcheside P."/>
            <person name="Chovatia M."/>
            <person name="Cooper J."/>
            <person name="Damon W."/>
            <person name="Desjardin D."/>
            <person name="Finy P."/>
            <person name="Geml J."/>
            <person name="Haridas S."/>
            <person name="Hughes K."/>
            <person name="Justo A."/>
            <person name="Karasinski D."/>
            <person name="Kautmanova I."/>
            <person name="Kiss B."/>
            <person name="Kocsube S."/>
            <person name="Kotiranta H."/>
            <person name="LaButti K.M."/>
            <person name="Lechner B.E."/>
            <person name="Liimatainen K."/>
            <person name="Lipzen A."/>
            <person name="Lukacs Z."/>
            <person name="Mihaltcheva S."/>
            <person name="Morgado L.N."/>
            <person name="Niskanen T."/>
            <person name="Noordeloos M.E."/>
            <person name="Ohm R.A."/>
            <person name="Ortiz-Santana B."/>
            <person name="Ovrebo C."/>
            <person name="Racz N."/>
            <person name="Riley R."/>
            <person name="Savchenko A."/>
            <person name="Shiryaev A."/>
            <person name="Soop K."/>
            <person name="Spirin V."/>
            <person name="Szebenyi C."/>
            <person name="Tomsovsky M."/>
            <person name="Tulloss R.E."/>
            <person name="Uehling J."/>
            <person name="Grigoriev I.V."/>
            <person name="Vagvolgyi C."/>
            <person name="Papp T."/>
            <person name="Martin F.M."/>
            <person name="Miettinen O."/>
            <person name="Hibbett D.S."/>
            <person name="Nagy L.G."/>
        </authorList>
    </citation>
    <scope>NUCLEOTIDE SEQUENCE [LARGE SCALE GENOMIC DNA]</scope>
    <source>
        <strain evidence="2 3">HHB13444</strain>
    </source>
</reference>
<organism evidence="2 3">
    <name type="scientific">Polyporus arcularius HHB13444</name>
    <dbReference type="NCBI Taxonomy" id="1314778"/>
    <lineage>
        <taxon>Eukaryota</taxon>
        <taxon>Fungi</taxon>
        <taxon>Dikarya</taxon>
        <taxon>Basidiomycota</taxon>
        <taxon>Agaricomycotina</taxon>
        <taxon>Agaricomycetes</taxon>
        <taxon>Polyporales</taxon>
        <taxon>Polyporaceae</taxon>
        <taxon>Polyporus</taxon>
    </lineage>
</organism>
<dbReference type="Proteomes" id="UP000308197">
    <property type="component" value="Unassembled WGS sequence"/>
</dbReference>
<evidence type="ECO:0000313" key="2">
    <source>
        <dbReference type="EMBL" id="TFK81577.1"/>
    </source>
</evidence>
<name>A0A5C3NYH2_9APHY</name>
<dbReference type="GO" id="GO:0016491">
    <property type="term" value="F:oxidoreductase activity"/>
    <property type="evidence" value="ECO:0007669"/>
    <property type="project" value="TreeGrafter"/>
</dbReference>
<dbReference type="SUPFAM" id="SSF55144">
    <property type="entry name" value="LigT-like"/>
    <property type="match status" value="1"/>
</dbReference>
<dbReference type="GO" id="GO:0008202">
    <property type="term" value="P:steroid metabolic process"/>
    <property type="evidence" value="ECO:0007669"/>
    <property type="project" value="TreeGrafter"/>
</dbReference>
<gene>
    <name evidence="2" type="ORF">K466DRAFT_568931</name>
</gene>
<protein>
    <submittedName>
        <fullName evidence="2">Uncharacterized protein</fullName>
    </submittedName>
</protein>
<dbReference type="InParanoid" id="A0A5C3NYH2"/>
<dbReference type="PANTHER" id="PTHR43313:SF1">
    <property type="entry name" value="3BETA-HYDROXYSTEROID DEHYDROGENASE DHS-16"/>
    <property type="match status" value="1"/>
</dbReference>
<dbReference type="InterPro" id="IPR012386">
    <property type="entry name" value="Cyclic-nucl_3Pdiesterase"/>
</dbReference>
<dbReference type="InterPro" id="IPR009097">
    <property type="entry name" value="Cyclic_Pdiesterase"/>
</dbReference>
<feature type="region of interest" description="Disordered" evidence="1">
    <location>
        <begin position="496"/>
        <end position="538"/>
    </location>
</feature>
<evidence type="ECO:0000256" key="1">
    <source>
        <dbReference type="SAM" id="MobiDB-lite"/>
    </source>
</evidence>
<sequence length="762" mass="81669">MPLPTIEQIEDYLESVEELIVSSLSAATPDLPKVSEAINRLWQDVLRHSPQAVPASLKGLGAFEVPPPPPPPPPPKGFWESTADWVVEHPWTTAGITVGFVGAGLLAGYAHPRFRRTRVGARKHAAASAERRQVVVVLGGDSPLGLPLILDLEKKGYIVITSVAAPEAVDEIESKAHGYVRALVLDPTEPEMIPFFLRSLASTMSRRFPLTVAGDPHAAPTTHLFVQSVISLLTLPSSTTASSPAPLEHLNLRGTYQDYLQATHITPLQVIQALLPLLRSSPARARDALANGLGKQSIVVCLPATDARVGLPFGSAQAMSAAATLRGVEVLRREIRAASSSGTSGTAEAMRNIRVVVVDVGAVGEAIKAPSSDSALKSIDKWTPAEQAAYGAAFGSQLEQGIRRNPSDTSVFVDAIVDVVSNGRKSGRACRSHPAFATLRQFVRGDRIVVGAGAHTYAFASYLPPLLLDALLNIPYFLASIRNALLPIPPRVTVPPPAAAAAPPPAAVVEKPPAASSSGTDSEPEHSETGSEADVESNSGVGESWAFLLTYMVPRHGRMPTSTQGISLWLVPNEETTKKIETAMKTRPPTTKSPSSFPPFQPHVTLASSSDPAALRAVVPRGQSAIPVRFKSLEVGEKYFMSVFVAVHSSPGSPLENLREHLRASLGDAAVPPVAHLSLYYIDEADKDERENTARRLKSELRVLEGGRGDESEVKIACFYDDIEEEQDPELIDGFDGEEIWMVRCEGPVPGWEVMEKFVLAK</sequence>
<dbReference type="EMBL" id="ML211585">
    <property type="protein sequence ID" value="TFK81577.1"/>
    <property type="molecule type" value="Genomic_DNA"/>
</dbReference>
<evidence type="ECO:0000313" key="3">
    <source>
        <dbReference type="Proteomes" id="UP000308197"/>
    </source>
</evidence>
<dbReference type="Pfam" id="PF07823">
    <property type="entry name" value="CPDase"/>
    <property type="match status" value="1"/>
</dbReference>
<dbReference type="Pfam" id="PF08643">
    <property type="entry name" value="DUF1776"/>
    <property type="match status" value="1"/>
</dbReference>
<feature type="compositionally biased region" description="Pro residues" evidence="1">
    <location>
        <begin position="496"/>
        <end position="506"/>
    </location>
</feature>
<dbReference type="AlphaFoldDB" id="A0A5C3NYH2"/>
<dbReference type="SUPFAM" id="SSF51735">
    <property type="entry name" value="NAD(P)-binding Rossmann-fold domains"/>
    <property type="match status" value="1"/>
</dbReference>
<dbReference type="Gene3D" id="3.40.50.720">
    <property type="entry name" value="NAD(P)-binding Rossmann-like Domain"/>
    <property type="match status" value="1"/>
</dbReference>
<keyword evidence="3" id="KW-1185">Reference proteome</keyword>
<accession>A0A5C3NYH2</accession>
<dbReference type="GO" id="GO:0004112">
    <property type="term" value="F:cyclic-nucleotide phosphodiesterase activity"/>
    <property type="evidence" value="ECO:0007669"/>
    <property type="project" value="InterPro"/>
</dbReference>
<proteinExistence type="predicted"/>
<dbReference type="Gene3D" id="3.90.1140.10">
    <property type="entry name" value="Cyclic phosphodiesterase"/>
    <property type="match status" value="1"/>
</dbReference>
<dbReference type="InterPro" id="IPR013952">
    <property type="entry name" value="DUF1776_fun"/>
</dbReference>
<dbReference type="InterPro" id="IPR036291">
    <property type="entry name" value="NAD(P)-bd_dom_sf"/>
</dbReference>
<dbReference type="PANTHER" id="PTHR43313">
    <property type="entry name" value="SHORT-CHAIN DEHYDROGENASE/REDUCTASE FAMILY 9C"/>
    <property type="match status" value="1"/>
</dbReference>